<dbReference type="Pfam" id="PF07187">
    <property type="entry name" value="DUF1405"/>
    <property type="match status" value="1"/>
</dbReference>
<dbReference type="KEGG" id="prz:GZH47_04445"/>
<protein>
    <submittedName>
        <fullName evidence="2">DUF1405 domain-containing protein</fullName>
    </submittedName>
</protein>
<dbReference type="PANTHER" id="PTHR40042:SF1">
    <property type="entry name" value="DUF1405 DOMAIN-CONTAINING PROTEIN"/>
    <property type="match status" value="1"/>
</dbReference>
<organism evidence="2 3">
    <name type="scientific">Paenibacillus rhizovicinus</name>
    <dbReference type="NCBI Taxonomy" id="2704463"/>
    <lineage>
        <taxon>Bacteria</taxon>
        <taxon>Bacillati</taxon>
        <taxon>Bacillota</taxon>
        <taxon>Bacilli</taxon>
        <taxon>Bacillales</taxon>
        <taxon>Paenibacillaceae</taxon>
        <taxon>Paenibacillus</taxon>
    </lineage>
</organism>
<gene>
    <name evidence="2" type="ORF">GZH47_04445</name>
</gene>
<evidence type="ECO:0000313" key="2">
    <source>
        <dbReference type="EMBL" id="QHW30164.1"/>
    </source>
</evidence>
<feature type="transmembrane region" description="Helical" evidence="1">
    <location>
        <begin position="126"/>
        <end position="147"/>
    </location>
</feature>
<keyword evidence="1" id="KW-0472">Membrane</keyword>
<reference evidence="2 3" key="1">
    <citation type="submission" date="2020-02" db="EMBL/GenBank/DDBJ databases">
        <title>Paenibacillus sp. nov., isolated from rhizosphere soil of tomato.</title>
        <authorList>
            <person name="Weon H.-Y."/>
            <person name="Lee S.A."/>
        </authorList>
    </citation>
    <scope>NUCLEOTIDE SEQUENCE [LARGE SCALE GENOMIC DNA]</scope>
    <source>
        <strain evidence="2 3">14171R-81</strain>
    </source>
</reference>
<keyword evidence="1" id="KW-1133">Transmembrane helix</keyword>
<evidence type="ECO:0000313" key="3">
    <source>
        <dbReference type="Proteomes" id="UP000479114"/>
    </source>
</evidence>
<evidence type="ECO:0000256" key="1">
    <source>
        <dbReference type="SAM" id="Phobius"/>
    </source>
</evidence>
<dbReference type="AlphaFoldDB" id="A0A6C0NVD9"/>
<dbReference type="Proteomes" id="UP000479114">
    <property type="component" value="Chromosome"/>
</dbReference>
<feature type="transmembrane region" description="Helical" evidence="1">
    <location>
        <begin position="187"/>
        <end position="208"/>
    </location>
</feature>
<name>A0A6C0NVD9_9BACL</name>
<feature type="transmembrane region" description="Helical" evidence="1">
    <location>
        <begin position="154"/>
        <end position="175"/>
    </location>
</feature>
<keyword evidence="3" id="KW-1185">Reference proteome</keyword>
<keyword evidence="1" id="KW-0812">Transmembrane</keyword>
<feature type="transmembrane region" description="Helical" evidence="1">
    <location>
        <begin position="18"/>
        <end position="37"/>
    </location>
</feature>
<feature type="transmembrane region" description="Helical" evidence="1">
    <location>
        <begin position="86"/>
        <end position="106"/>
    </location>
</feature>
<accession>A0A6C0NVD9</accession>
<dbReference type="RefSeq" id="WP_162638895.1">
    <property type="nucleotide sequence ID" value="NZ_CP048286.1"/>
</dbReference>
<sequence length="213" mass="24356">MKAAVLPWTRDLLLNRTILWLLFIVNALGTVYGYIWYGSQMEYTVETQSAWQVIFVPDSPTASLFFTLSLLFLLFPRLVKPSLAGIVFRSLIEALGVVTSIKYGIWAVTMIMAGGAQGDHLQWEHYMLMVSHLGMAIEAMLFVRYMVFGRFMAFIALVWLLVNDTVDYTFFVFPWLPDVLENDLNAIQSFTMGLSVFSLLVTWLLIAFRKVKV</sequence>
<proteinExistence type="predicted"/>
<feature type="transmembrane region" description="Helical" evidence="1">
    <location>
        <begin position="49"/>
        <end position="74"/>
    </location>
</feature>
<dbReference type="PANTHER" id="PTHR40042">
    <property type="entry name" value="HYPOTHETICAL MEMBRANE SPANNING PROTEIN"/>
    <property type="match status" value="1"/>
</dbReference>
<dbReference type="InterPro" id="IPR009845">
    <property type="entry name" value="DUF1405"/>
</dbReference>
<dbReference type="EMBL" id="CP048286">
    <property type="protein sequence ID" value="QHW30164.1"/>
    <property type="molecule type" value="Genomic_DNA"/>
</dbReference>